<dbReference type="EMBL" id="JACVVK020000113">
    <property type="protein sequence ID" value="KAK7491575.1"/>
    <property type="molecule type" value="Genomic_DNA"/>
</dbReference>
<dbReference type="SUPFAM" id="SSF56436">
    <property type="entry name" value="C-type lectin-like"/>
    <property type="match status" value="2"/>
</dbReference>
<dbReference type="InterPro" id="IPR016186">
    <property type="entry name" value="C-type_lectin-like/link_sf"/>
</dbReference>
<organism evidence="8 9">
    <name type="scientific">Batillaria attramentaria</name>
    <dbReference type="NCBI Taxonomy" id="370345"/>
    <lineage>
        <taxon>Eukaryota</taxon>
        <taxon>Metazoa</taxon>
        <taxon>Spiralia</taxon>
        <taxon>Lophotrochozoa</taxon>
        <taxon>Mollusca</taxon>
        <taxon>Gastropoda</taxon>
        <taxon>Caenogastropoda</taxon>
        <taxon>Sorbeoconcha</taxon>
        <taxon>Cerithioidea</taxon>
        <taxon>Batillariidae</taxon>
        <taxon>Batillaria</taxon>
    </lineage>
</organism>
<dbReference type="InterPro" id="IPR017981">
    <property type="entry name" value="GPCR_2-like_7TM"/>
</dbReference>
<feature type="transmembrane region" description="Helical" evidence="6">
    <location>
        <begin position="505"/>
        <end position="528"/>
    </location>
</feature>
<feature type="transmembrane region" description="Helical" evidence="6">
    <location>
        <begin position="480"/>
        <end position="499"/>
    </location>
</feature>
<keyword evidence="3 6" id="KW-1133">Transmembrane helix</keyword>
<proteinExistence type="predicted"/>
<evidence type="ECO:0000256" key="5">
    <source>
        <dbReference type="SAM" id="MobiDB-lite"/>
    </source>
</evidence>
<dbReference type="AlphaFoldDB" id="A0ABD0KXP5"/>
<dbReference type="Pfam" id="PF00002">
    <property type="entry name" value="7tm_2"/>
    <property type="match status" value="1"/>
</dbReference>
<evidence type="ECO:0000256" key="6">
    <source>
        <dbReference type="SAM" id="Phobius"/>
    </source>
</evidence>
<gene>
    <name evidence="8" type="ORF">BaRGS_00017214</name>
</gene>
<feature type="transmembrane region" description="Helical" evidence="6">
    <location>
        <begin position="361"/>
        <end position="382"/>
    </location>
</feature>
<evidence type="ECO:0000256" key="1">
    <source>
        <dbReference type="ARBA" id="ARBA00004141"/>
    </source>
</evidence>
<feature type="transmembrane region" description="Helical" evidence="6">
    <location>
        <begin position="278"/>
        <end position="301"/>
    </location>
</feature>
<dbReference type="PANTHER" id="PTHR45692:SF1">
    <property type="entry name" value="G-PROTEIN COUPLED RECEPTORS FAMILY 2 PROFILE 2 DOMAIN-CONTAINING PROTEIN"/>
    <property type="match status" value="1"/>
</dbReference>
<dbReference type="PANTHER" id="PTHR45692">
    <property type="entry name" value="G_PROTEIN_RECEP_F2_4 DOMAIN-CONTAINING PROTEIN"/>
    <property type="match status" value="1"/>
</dbReference>
<dbReference type="PRINTS" id="PR00249">
    <property type="entry name" value="GPCRSECRETIN"/>
</dbReference>
<comment type="caution">
    <text evidence="8">The sequence shown here is derived from an EMBL/GenBank/DDBJ whole genome shotgun (WGS) entry which is preliminary data.</text>
</comment>
<evidence type="ECO:0000256" key="3">
    <source>
        <dbReference type="ARBA" id="ARBA00022989"/>
    </source>
</evidence>
<feature type="non-terminal residue" evidence="8">
    <location>
        <position position="1"/>
    </location>
</feature>
<feature type="transmembrane region" description="Helical" evidence="6">
    <location>
        <begin position="338"/>
        <end position="355"/>
    </location>
</feature>
<feature type="transmembrane region" description="Helical" evidence="6">
    <location>
        <begin position="389"/>
        <end position="411"/>
    </location>
</feature>
<reference evidence="8 9" key="1">
    <citation type="journal article" date="2023" name="Sci. Data">
        <title>Genome assembly of the Korean intertidal mud-creeper Batillaria attramentaria.</title>
        <authorList>
            <person name="Patra A.K."/>
            <person name="Ho P.T."/>
            <person name="Jun S."/>
            <person name="Lee S.J."/>
            <person name="Kim Y."/>
            <person name="Won Y.J."/>
        </authorList>
    </citation>
    <scope>NUCLEOTIDE SEQUENCE [LARGE SCALE GENOMIC DNA]</scope>
    <source>
        <strain evidence="8">Wonlab-2016</strain>
    </source>
</reference>
<feature type="region of interest" description="Disordered" evidence="5">
    <location>
        <begin position="534"/>
        <end position="560"/>
    </location>
</feature>
<name>A0ABD0KXP5_9CAEN</name>
<feature type="transmembrane region" description="Helical" evidence="6">
    <location>
        <begin position="431"/>
        <end position="459"/>
    </location>
</feature>
<dbReference type="Gene3D" id="1.20.1070.10">
    <property type="entry name" value="Rhodopsin 7-helix transmembrane proteins"/>
    <property type="match status" value="1"/>
</dbReference>
<evidence type="ECO:0000256" key="2">
    <source>
        <dbReference type="ARBA" id="ARBA00022692"/>
    </source>
</evidence>
<evidence type="ECO:0000259" key="7">
    <source>
        <dbReference type="PROSITE" id="PS50261"/>
    </source>
</evidence>
<sequence>SSGCEQDWKQFSNYCYYFSNIKTTWNKSRTACKSMGADLMRFYINWQLGQPDNYANNEDCGVLRSSDRETDLLHNGQKASKTLDSIRQALDDPKSMADSVFLLEVVEKMGEILENDVDVLKEGNLAEGLLSSIERISRDVPLPEGNMTLSTHSLVLAVTTVNKESFTGLTLTTSTMADAELLDRESENDETNSLVLPRDLLTSSSNCAIDIERIAMAILPGAKLFEASKAQEADNETASKGEINSIVMSASAVGCPDITLDSPATISLVHSSNVTLSIISYVGTAVSLLTLIVTIVFFCCIQQAWADKSRESSAQFNHSVRSFSSALRRPIQSKPTKILINLCVALALSNLVFLVGMQDLLASLCWMLVEGFYMYLALVKVFMANIPNFVWKSAIVGWGVPLVIVVITVSVNNTDNYKQLHSGICWLTGPAFYASFLAPVCFILLSNFMVFILVLRVLLGLTRHKIKKEDSSNTAKHLRRAVGVAILLGLTWVFGVLAVGKATVAFNFLFAIFNSLQGLFICLFYVILRPSTRSGTRSDTYRDSSASGTEQTSTAPSSGCEQDWKQFSNYCYYFSNIKTTWNKSRTACKSMGADLMVIRGEEDQRFLDRSLY</sequence>
<comment type="subcellular location">
    <subcellularLocation>
        <location evidence="1">Membrane</location>
        <topology evidence="1">Multi-pass membrane protein</topology>
    </subcellularLocation>
</comment>
<evidence type="ECO:0000313" key="9">
    <source>
        <dbReference type="Proteomes" id="UP001519460"/>
    </source>
</evidence>
<keyword evidence="2 6" id="KW-0812">Transmembrane</keyword>
<dbReference type="CDD" id="cd15040">
    <property type="entry name" value="7tmB2_Adhesion"/>
    <property type="match status" value="1"/>
</dbReference>
<dbReference type="InterPro" id="IPR016187">
    <property type="entry name" value="CTDL_fold"/>
</dbReference>
<keyword evidence="4 6" id="KW-0472">Membrane</keyword>
<evidence type="ECO:0000256" key="4">
    <source>
        <dbReference type="ARBA" id="ARBA00023136"/>
    </source>
</evidence>
<dbReference type="Gene3D" id="3.10.100.10">
    <property type="entry name" value="Mannose-Binding Protein A, subunit A"/>
    <property type="match status" value="2"/>
</dbReference>
<evidence type="ECO:0000313" key="8">
    <source>
        <dbReference type="EMBL" id="KAK7491575.1"/>
    </source>
</evidence>
<feature type="domain" description="G-protein coupled receptors family 2 profile 2" evidence="7">
    <location>
        <begin position="276"/>
        <end position="529"/>
    </location>
</feature>
<dbReference type="PROSITE" id="PS50261">
    <property type="entry name" value="G_PROTEIN_RECEP_F2_4"/>
    <property type="match status" value="1"/>
</dbReference>
<dbReference type="GO" id="GO:0016020">
    <property type="term" value="C:membrane"/>
    <property type="evidence" value="ECO:0007669"/>
    <property type="project" value="UniProtKB-SubCell"/>
</dbReference>
<accession>A0ABD0KXP5</accession>
<keyword evidence="9" id="KW-1185">Reference proteome</keyword>
<protein>
    <recommendedName>
        <fullName evidence="7">G-protein coupled receptors family 2 profile 2 domain-containing protein</fullName>
    </recommendedName>
</protein>
<dbReference type="InterPro" id="IPR000832">
    <property type="entry name" value="GPCR_2_secretin-like"/>
</dbReference>
<dbReference type="Proteomes" id="UP001519460">
    <property type="component" value="Unassembled WGS sequence"/>
</dbReference>